<dbReference type="InterPro" id="IPR021109">
    <property type="entry name" value="Peptidase_aspartic_dom_sf"/>
</dbReference>
<feature type="active site" evidence="5">
    <location>
        <position position="108"/>
    </location>
</feature>
<feature type="signal peptide" evidence="7">
    <location>
        <begin position="1"/>
        <end position="18"/>
    </location>
</feature>
<protein>
    <recommendedName>
        <fullName evidence="8">Peptidase A1 domain-containing protein</fullName>
    </recommendedName>
</protein>
<evidence type="ECO:0000256" key="1">
    <source>
        <dbReference type="ARBA" id="ARBA00007447"/>
    </source>
</evidence>
<dbReference type="Gene3D" id="2.40.70.10">
    <property type="entry name" value="Acid Proteases"/>
    <property type="match status" value="2"/>
</dbReference>
<reference evidence="9" key="1">
    <citation type="journal article" date="2023" name="Genome Biol. Evol.">
        <title>First Whole Genome Sequence and Flow Cytometry Genome Size Data for the Lichen-Forming Fungus Ramalina farinacea (Ascomycota).</title>
        <authorList>
            <person name="Llewellyn T."/>
            <person name="Mian S."/>
            <person name="Hill R."/>
            <person name="Leitch I.J."/>
            <person name="Gaya E."/>
        </authorList>
    </citation>
    <scope>NUCLEOTIDE SEQUENCE</scope>
    <source>
        <strain evidence="9">LIQ254RAFAR</strain>
    </source>
</reference>
<dbReference type="Proteomes" id="UP001161017">
    <property type="component" value="Unassembled WGS sequence"/>
</dbReference>
<dbReference type="FunFam" id="2.40.70.10:FF:000024">
    <property type="entry name" value="Endothiapepsin"/>
    <property type="match status" value="1"/>
</dbReference>
<gene>
    <name evidence="9" type="ORF">OHK93_005256</name>
</gene>
<dbReference type="PROSITE" id="PS00141">
    <property type="entry name" value="ASP_PROTEASE"/>
    <property type="match status" value="2"/>
</dbReference>
<organism evidence="9 10">
    <name type="scientific">Ramalina farinacea</name>
    <dbReference type="NCBI Taxonomy" id="258253"/>
    <lineage>
        <taxon>Eukaryota</taxon>
        <taxon>Fungi</taxon>
        <taxon>Dikarya</taxon>
        <taxon>Ascomycota</taxon>
        <taxon>Pezizomycotina</taxon>
        <taxon>Lecanoromycetes</taxon>
        <taxon>OSLEUM clade</taxon>
        <taxon>Lecanoromycetidae</taxon>
        <taxon>Lecanorales</taxon>
        <taxon>Lecanorineae</taxon>
        <taxon>Ramalinaceae</taxon>
        <taxon>Ramalina</taxon>
    </lineage>
</organism>
<dbReference type="PRINTS" id="PR00792">
    <property type="entry name" value="PEPSIN"/>
</dbReference>
<keyword evidence="10" id="KW-1185">Reference proteome</keyword>
<dbReference type="PANTHER" id="PTHR47966">
    <property type="entry name" value="BETA-SITE APP-CLEAVING ENZYME, ISOFORM A-RELATED"/>
    <property type="match status" value="1"/>
</dbReference>
<evidence type="ECO:0000256" key="7">
    <source>
        <dbReference type="SAM" id="SignalP"/>
    </source>
</evidence>
<proteinExistence type="inferred from homology"/>
<dbReference type="InterPro" id="IPR033121">
    <property type="entry name" value="PEPTIDASE_A1"/>
</dbReference>
<dbReference type="Pfam" id="PF00026">
    <property type="entry name" value="Asp"/>
    <property type="match status" value="1"/>
</dbReference>
<dbReference type="SUPFAM" id="SSF50630">
    <property type="entry name" value="Acid proteases"/>
    <property type="match status" value="1"/>
</dbReference>
<accession>A0AA43QY00</accession>
<dbReference type="AlphaFoldDB" id="A0AA43QY00"/>
<dbReference type="GO" id="GO:0006508">
    <property type="term" value="P:proteolysis"/>
    <property type="evidence" value="ECO:0007669"/>
    <property type="project" value="UniProtKB-KW"/>
</dbReference>
<keyword evidence="7" id="KW-0732">Signal</keyword>
<dbReference type="GO" id="GO:0004190">
    <property type="term" value="F:aspartic-type endopeptidase activity"/>
    <property type="evidence" value="ECO:0007669"/>
    <property type="project" value="UniProtKB-KW"/>
</dbReference>
<keyword evidence="3 6" id="KW-0064">Aspartyl protease</keyword>
<evidence type="ECO:0000256" key="5">
    <source>
        <dbReference type="PIRSR" id="PIRSR601461-1"/>
    </source>
</evidence>
<comment type="similarity">
    <text evidence="1 6">Belongs to the peptidase A1 family.</text>
</comment>
<comment type="caution">
    <text evidence="9">The sequence shown here is derived from an EMBL/GenBank/DDBJ whole genome shotgun (WGS) entry which is preliminary data.</text>
</comment>
<dbReference type="FunFam" id="2.40.70.10:FF:000026">
    <property type="entry name" value="Endothiapepsin"/>
    <property type="match status" value="1"/>
</dbReference>
<dbReference type="InterPro" id="IPR001969">
    <property type="entry name" value="Aspartic_peptidase_AS"/>
</dbReference>
<feature type="active site" evidence="5">
    <location>
        <position position="292"/>
    </location>
</feature>
<feature type="domain" description="Peptidase A1" evidence="8">
    <location>
        <begin position="90"/>
        <end position="398"/>
    </location>
</feature>
<keyword evidence="4 6" id="KW-0378">Hydrolase</keyword>
<evidence type="ECO:0000256" key="6">
    <source>
        <dbReference type="RuleBase" id="RU000454"/>
    </source>
</evidence>
<keyword evidence="2 6" id="KW-0645">Protease</keyword>
<dbReference type="PANTHER" id="PTHR47966:SF2">
    <property type="entry name" value="ASPERGILLOPEPSIN-1-RELATED"/>
    <property type="match status" value="1"/>
</dbReference>
<evidence type="ECO:0000256" key="3">
    <source>
        <dbReference type="ARBA" id="ARBA00022750"/>
    </source>
</evidence>
<sequence>MHLKSLSAASAILAFVAASPTDYESQLEERGVTMRVDQVQRDTGDKLPSGASQVASTFRKFKKAVPDNVLAAAAAQGSVTASPSQYDGEYDCPVTVGTPGVTLPLDFDTGSSDLWVFSSELPASERSGHAYYTSSSSSTSKLDSGETWDISYGDGSGAEGNIYIDKVTIGGITVTSQAVEAAESVSSEFVSDTSNDGLVGFAFDSINTASPNHVQTWFGNAEAQLASPVFTANLKKGKAGNYNFGYIDSSEYTGSITYATINSANGFWEFSASGYAVGSGAFSSQSIDVIADTGTTLIYLPAAIVKAYYAKVSGSSNSASAGGYIFPCSATLPSLTIGIGSYKAVVPGTFLNYAPNTGSTCFGGLQSNAGIGLSILGDVFLKSQFVVFNQGVPKIGFAPGVSKS</sequence>
<dbReference type="EMBL" id="JAPUFD010000026">
    <property type="protein sequence ID" value="MDI1493466.1"/>
    <property type="molecule type" value="Genomic_DNA"/>
</dbReference>
<dbReference type="PROSITE" id="PS51767">
    <property type="entry name" value="PEPTIDASE_A1"/>
    <property type="match status" value="1"/>
</dbReference>
<dbReference type="InterPro" id="IPR034163">
    <property type="entry name" value="Aspergillopepsin-like_cat_dom"/>
</dbReference>
<evidence type="ECO:0000313" key="9">
    <source>
        <dbReference type="EMBL" id="MDI1493466.1"/>
    </source>
</evidence>
<evidence type="ECO:0000256" key="4">
    <source>
        <dbReference type="ARBA" id="ARBA00022801"/>
    </source>
</evidence>
<evidence type="ECO:0000259" key="8">
    <source>
        <dbReference type="PROSITE" id="PS51767"/>
    </source>
</evidence>
<dbReference type="CDD" id="cd06097">
    <property type="entry name" value="Aspergillopepsin_like"/>
    <property type="match status" value="1"/>
</dbReference>
<evidence type="ECO:0000256" key="2">
    <source>
        <dbReference type="ARBA" id="ARBA00022670"/>
    </source>
</evidence>
<feature type="chain" id="PRO_5041286938" description="Peptidase A1 domain-containing protein" evidence="7">
    <location>
        <begin position="19"/>
        <end position="404"/>
    </location>
</feature>
<evidence type="ECO:0000313" key="10">
    <source>
        <dbReference type="Proteomes" id="UP001161017"/>
    </source>
</evidence>
<name>A0AA43QY00_9LECA</name>
<dbReference type="InterPro" id="IPR001461">
    <property type="entry name" value="Aspartic_peptidase_A1"/>
</dbReference>